<name>H2YVH4_CIOSA</name>
<proteinExistence type="predicted"/>
<reference evidence="1" key="2">
    <citation type="submission" date="2025-08" db="UniProtKB">
        <authorList>
            <consortium name="Ensembl"/>
        </authorList>
    </citation>
    <scope>IDENTIFICATION</scope>
</reference>
<dbReference type="Proteomes" id="UP000007875">
    <property type="component" value="Unassembled WGS sequence"/>
</dbReference>
<sequence length="70" mass="7809">MQFSWKTDMVEAWIAEKERALKTDDNPTDLSSVQALIVKQETFDAGLAAFEQEGVAKITGLKDQLVKADH</sequence>
<dbReference type="Ensembl" id="ENSCSAVT00000009451.1">
    <property type="protein sequence ID" value="ENSCSAVP00000009334.1"/>
    <property type="gene ID" value="ENSCSAVG00000005499.1"/>
</dbReference>
<dbReference type="PANTHER" id="PTHR11915">
    <property type="entry name" value="SPECTRIN/FILAMIN RELATED CYTOSKELETAL PROTEIN"/>
    <property type="match status" value="1"/>
</dbReference>
<dbReference type="Gene3D" id="1.20.58.60">
    <property type="match status" value="1"/>
</dbReference>
<reference evidence="2" key="1">
    <citation type="submission" date="2003-08" db="EMBL/GenBank/DDBJ databases">
        <authorList>
            <person name="Birren B."/>
            <person name="Nusbaum C."/>
            <person name="Abebe A."/>
            <person name="Abouelleil A."/>
            <person name="Adekoya E."/>
            <person name="Ait-zahra M."/>
            <person name="Allen N."/>
            <person name="Allen T."/>
            <person name="An P."/>
            <person name="Anderson M."/>
            <person name="Anderson S."/>
            <person name="Arachchi H."/>
            <person name="Armbruster J."/>
            <person name="Bachantsang P."/>
            <person name="Baldwin J."/>
            <person name="Barry A."/>
            <person name="Bayul T."/>
            <person name="Blitshsteyn B."/>
            <person name="Bloom T."/>
            <person name="Blye J."/>
            <person name="Boguslavskiy L."/>
            <person name="Borowsky M."/>
            <person name="Boukhgalter B."/>
            <person name="Brunache A."/>
            <person name="Butler J."/>
            <person name="Calixte N."/>
            <person name="Calvo S."/>
            <person name="Camarata J."/>
            <person name="Campo K."/>
            <person name="Chang J."/>
            <person name="Cheshatsang Y."/>
            <person name="Citroen M."/>
            <person name="Collymore A."/>
            <person name="Considine T."/>
            <person name="Cook A."/>
            <person name="Cooke P."/>
            <person name="Corum B."/>
            <person name="Cuomo C."/>
            <person name="David R."/>
            <person name="Dawoe T."/>
            <person name="Degray S."/>
            <person name="Dodge S."/>
            <person name="Dooley K."/>
            <person name="Dorje P."/>
            <person name="Dorjee K."/>
            <person name="Dorris L."/>
            <person name="Duffey N."/>
            <person name="Dupes A."/>
            <person name="Elkins T."/>
            <person name="Engels R."/>
            <person name="Erickson J."/>
            <person name="Farina A."/>
            <person name="Faro S."/>
            <person name="Ferreira P."/>
            <person name="Fischer H."/>
            <person name="Fitzgerald M."/>
            <person name="Foley K."/>
            <person name="Gage D."/>
            <person name="Galagan J."/>
            <person name="Gearin G."/>
            <person name="Gnerre S."/>
            <person name="Gnirke A."/>
            <person name="Goyette A."/>
            <person name="Graham J."/>
            <person name="Grandbois E."/>
            <person name="Gyaltsen K."/>
            <person name="Hafez N."/>
            <person name="Hagopian D."/>
            <person name="Hagos B."/>
            <person name="Hall J."/>
            <person name="Hatcher B."/>
            <person name="Heller A."/>
            <person name="Higgins H."/>
            <person name="Honan T."/>
            <person name="Horn A."/>
            <person name="Houde N."/>
            <person name="Hughes L."/>
            <person name="Hulme W."/>
            <person name="Husby E."/>
            <person name="Iliev I."/>
            <person name="Jaffe D."/>
            <person name="Jones C."/>
            <person name="Kamal M."/>
            <person name="Kamat A."/>
            <person name="Kamvysselis M."/>
            <person name="Karlsson E."/>
            <person name="Kells C."/>
            <person name="Kieu A."/>
            <person name="Kisner P."/>
            <person name="Kodira C."/>
            <person name="Kulbokas E."/>
            <person name="Labutti K."/>
            <person name="Lama D."/>
            <person name="Landers T."/>
            <person name="Leger J."/>
            <person name="Levine S."/>
            <person name="Lewis D."/>
            <person name="Lewis T."/>
            <person name="Lindblad-toh K."/>
            <person name="Liu X."/>
            <person name="Lokyitsang T."/>
            <person name="Lokyitsang Y."/>
            <person name="Lucien O."/>
            <person name="Lui A."/>
            <person name="Ma L.J."/>
            <person name="Mabbitt R."/>
            <person name="Macdonald J."/>
            <person name="Maclean C."/>
            <person name="Major J."/>
            <person name="Manning J."/>
            <person name="Marabella R."/>
            <person name="Maru K."/>
            <person name="Matthews C."/>
            <person name="Mauceli E."/>
            <person name="Mccarthy M."/>
            <person name="Mcdonough S."/>
            <person name="Mcghee T."/>
            <person name="Meldrim J."/>
            <person name="Meneus L."/>
            <person name="Mesirov J."/>
            <person name="Mihalev A."/>
            <person name="Mihova T."/>
            <person name="Mikkelsen T."/>
            <person name="Mlenga V."/>
            <person name="Moru K."/>
            <person name="Mozes J."/>
            <person name="Mulrain L."/>
            <person name="Munson G."/>
            <person name="Naylor J."/>
            <person name="Newes C."/>
            <person name="Nguyen C."/>
            <person name="Nguyen N."/>
            <person name="Nguyen T."/>
            <person name="Nicol R."/>
            <person name="Nielsen C."/>
            <person name="Nizzari M."/>
            <person name="Norbu C."/>
            <person name="Norbu N."/>
            <person name="O'donnell P."/>
            <person name="Okoawo O."/>
            <person name="O'leary S."/>
            <person name="Omotosho B."/>
            <person name="O'neill K."/>
            <person name="Osman S."/>
            <person name="Parker S."/>
            <person name="Perrin D."/>
            <person name="Phunkhang P."/>
            <person name="Piqani B."/>
            <person name="Purcell S."/>
            <person name="Rachupka T."/>
            <person name="Ramasamy U."/>
            <person name="Rameau R."/>
            <person name="Ray V."/>
            <person name="Raymond C."/>
            <person name="Retta R."/>
            <person name="Richardson S."/>
            <person name="Rise C."/>
            <person name="Rodriguez J."/>
            <person name="Rogers J."/>
            <person name="Rogov P."/>
            <person name="Rutman M."/>
            <person name="Schupbach R."/>
            <person name="Seaman C."/>
            <person name="Settipalli S."/>
            <person name="Sharpe T."/>
            <person name="Sheridan J."/>
            <person name="Sherpa N."/>
            <person name="Shi J."/>
            <person name="Smirnov S."/>
            <person name="Smith C."/>
            <person name="Sougnez C."/>
            <person name="Spencer B."/>
            <person name="Stalker J."/>
            <person name="Stange-thomann N."/>
            <person name="Stavropoulos S."/>
            <person name="Stetson K."/>
            <person name="Stone C."/>
            <person name="Stone S."/>
            <person name="Stubbs M."/>
            <person name="Talamas J."/>
            <person name="Tchuinga P."/>
            <person name="Tenzing P."/>
            <person name="Tesfaye S."/>
            <person name="Theodore J."/>
            <person name="Thoulutsang Y."/>
            <person name="Topham K."/>
            <person name="Towey S."/>
            <person name="Tsamla T."/>
            <person name="Tsomo N."/>
            <person name="Vallee D."/>
            <person name="Vassiliev H."/>
            <person name="Venkataraman V."/>
            <person name="Vinson J."/>
            <person name="Vo A."/>
            <person name="Wade C."/>
            <person name="Wang S."/>
            <person name="Wangchuk T."/>
            <person name="Wangdi T."/>
            <person name="Whittaker C."/>
            <person name="Wilkinson J."/>
            <person name="Wu Y."/>
            <person name="Wyman D."/>
            <person name="Yadav S."/>
            <person name="Yang S."/>
            <person name="Yang X."/>
            <person name="Yeager S."/>
            <person name="Yee E."/>
            <person name="Young G."/>
            <person name="Zainoun J."/>
            <person name="Zembeck L."/>
            <person name="Zimmer A."/>
            <person name="Zody M."/>
            <person name="Lander E."/>
        </authorList>
    </citation>
    <scope>NUCLEOTIDE SEQUENCE [LARGE SCALE GENOMIC DNA]</scope>
</reference>
<keyword evidence="2" id="KW-1185">Reference proteome</keyword>
<dbReference type="InterPro" id="IPR002017">
    <property type="entry name" value="Spectrin_repeat"/>
</dbReference>
<dbReference type="GeneTree" id="ENSGT00940000156662"/>
<reference evidence="1" key="3">
    <citation type="submission" date="2025-09" db="UniProtKB">
        <authorList>
            <consortium name="Ensembl"/>
        </authorList>
    </citation>
    <scope>IDENTIFICATION</scope>
</reference>
<dbReference type="AlphaFoldDB" id="H2YVH4"/>
<dbReference type="HOGENOM" id="CLU_2764340_0_0_1"/>
<dbReference type="InParanoid" id="H2YVH4"/>
<dbReference type="STRING" id="51511.ENSCSAVP00000009334"/>
<protein>
    <submittedName>
        <fullName evidence="1">Uncharacterized protein</fullName>
    </submittedName>
</protein>
<accession>H2YVH4</accession>
<evidence type="ECO:0000313" key="2">
    <source>
        <dbReference type="Proteomes" id="UP000007875"/>
    </source>
</evidence>
<evidence type="ECO:0000313" key="1">
    <source>
        <dbReference type="Ensembl" id="ENSCSAVP00000009334.1"/>
    </source>
</evidence>
<dbReference type="eggNOG" id="KOG0040">
    <property type="taxonomic scope" value="Eukaryota"/>
</dbReference>
<dbReference type="Pfam" id="PF00435">
    <property type="entry name" value="Spectrin"/>
    <property type="match status" value="1"/>
</dbReference>
<organism evidence="1 2">
    <name type="scientific">Ciona savignyi</name>
    <name type="common">Pacific transparent sea squirt</name>
    <dbReference type="NCBI Taxonomy" id="51511"/>
    <lineage>
        <taxon>Eukaryota</taxon>
        <taxon>Metazoa</taxon>
        <taxon>Chordata</taxon>
        <taxon>Tunicata</taxon>
        <taxon>Ascidiacea</taxon>
        <taxon>Phlebobranchia</taxon>
        <taxon>Cionidae</taxon>
        <taxon>Ciona</taxon>
    </lineage>
</organism>
<dbReference type="SUPFAM" id="SSF46966">
    <property type="entry name" value="Spectrin repeat"/>
    <property type="match status" value="1"/>
</dbReference>